<keyword evidence="5" id="KW-1185">Reference proteome</keyword>
<evidence type="ECO:0000256" key="2">
    <source>
        <dbReference type="ARBA" id="ARBA00023315"/>
    </source>
</evidence>
<dbReference type="GO" id="GO:0016747">
    <property type="term" value="F:acyltransferase activity, transferring groups other than amino-acyl groups"/>
    <property type="evidence" value="ECO:0007669"/>
    <property type="project" value="InterPro"/>
</dbReference>
<feature type="domain" description="N-acetyltransferase" evidence="3">
    <location>
        <begin position="1"/>
        <end position="135"/>
    </location>
</feature>
<accession>A0AA37T5L3</accession>
<dbReference type="RefSeq" id="WP_284218299.1">
    <property type="nucleotide sequence ID" value="NZ_BSOT01000006.1"/>
</dbReference>
<evidence type="ECO:0000313" key="5">
    <source>
        <dbReference type="Proteomes" id="UP001156601"/>
    </source>
</evidence>
<dbReference type="SUPFAM" id="SSF55729">
    <property type="entry name" value="Acyl-CoA N-acyltransferases (Nat)"/>
    <property type="match status" value="1"/>
</dbReference>
<reference evidence="4" key="2">
    <citation type="submission" date="2023-01" db="EMBL/GenBank/DDBJ databases">
        <title>Draft genome sequence of Agaribacter marinus strain NBRC 110023.</title>
        <authorList>
            <person name="Sun Q."/>
            <person name="Mori K."/>
        </authorList>
    </citation>
    <scope>NUCLEOTIDE SEQUENCE</scope>
    <source>
        <strain evidence="4">NBRC 110023</strain>
    </source>
</reference>
<organism evidence="4 5">
    <name type="scientific">Agaribacter marinus</name>
    <dbReference type="NCBI Taxonomy" id="1431249"/>
    <lineage>
        <taxon>Bacteria</taxon>
        <taxon>Pseudomonadati</taxon>
        <taxon>Pseudomonadota</taxon>
        <taxon>Gammaproteobacteria</taxon>
        <taxon>Alteromonadales</taxon>
        <taxon>Alteromonadaceae</taxon>
        <taxon>Agaribacter</taxon>
    </lineage>
</organism>
<dbReference type="InterPro" id="IPR000182">
    <property type="entry name" value="GNAT_dom"/>
</dbReference>
<name>A0AA37T5L3_9ALTE</name>
<gene>
    <name evidence="4" type="ORF">GCM10007852_28730</name>
</gene>
<dbReference type="EMBL" id="BSOT01000006">
    <property type="protein sequence ID" value="GLR71965.1"/>
    <property type="molecule type" value="Genomic_DNA"/>
</dbReference>
<dbReference type="PANTHER" id="PTHR43420">
    <property type="entry name" value="ACETYLTRANSFERASE"/>
    <property type="match status" value="1"/>
</dbReference>
<comment type="caution">
    <text evidence="4">The sequence shown here is derived from an EMBL/GenBank/DDBJ whole genome shotgun (WGS) entry which is preliminary data.</text>
</comment>
<dbReference type="InterPro" id="IPR016181">
    <property type="entry name" value="Acyl_CoA_acyltransferase"/>
</dbReference>
<proteinExistence type="predicted"/>
<protein>
    <submittedName>
        <fullName evidence="4">N-acetyltransferase</fullName>
    </submittedName>
</protein>
<evidence type="ECO:0000313" key="4">
    <source>
        <dbReference type="EMBL" id="GLR71965.1"/>
    </source>
</evidence>
<dbReference type="PANTHER" id="PTHR43420:SF12">
    <property type="entry name" value="N-ACETYLTRANSFERASE DOMAIN-CONTAINING PROTEIN"/>
    <property type="match status" value="1"/>
</dbReference>
<keyword evidence="1" id="KW-0808">Transferase</keyword>
<dbReference type="CDD" id="cd04301">
    <property type="entry name" value="NAT_SF"/>
    <property type="match status" value="1"/>
</dbReference>
<reference evidence="4" key="1">
    <citation type="journal article" date="2014" name="Int. J. Syst. Evol. Microbiol.">
        <title>Complete genome sequence of Corynebacterium casei LMG S-19264T (=DSM 44701T), isolated from a smear-ripened cheese.</title>
        <authorList>
            <consortium name="US DOE Joint Genome Institute (JGI-PGF)"/>
            <person name="Walter F."/>
            <person name="Albersmeier A."/>
            <person name="Kalinowski J."/>
            <person name="Ruckert C."/>
        </authorList>
    </citation>
    <scope>NUCLEOTIDE SEQUENCE</scope>
    <source>
        <strain evidence="4">NBRC 110023</strain>
    </source>
</reference>
<evidence type="ECO:0000259" key="3">
    <source>
        <dbReference type="PROSITE" id="PS51186"/>
    </source>
</evidence>
<dbReference type="Pfam" id="PF13673">
    <property type="entry name" value="Acetyltransf_10"/>
    <property type="match status" value="1"/>
</dbReference>
<dbReference type="PROSITE" id="PS51186">
    <property type="entry name" value="GNAT"/>
    <property type="match status" value="1"/>
</dbReference>
<dbReference type="Proteomes" id="UP001156601">
    <property type="component" value="Unassembled WGS sequence"/>
</dbReference>
<evidence type="ECO:0000256" key="1">
    <source>
        <dbReference type="ARBA" id="ARBA00022679"/>
    </source>
</evidence>
<dbReference type="AlphaFoldDB" id="A0AA37T5L3"/>
<sequence>MKIEKISWQDALPIRHQVLWPNKAIDFCHVNGDEEAIHYGAYLKGLLVCVASIYIVDDEARLRKFATLPEHQGKGIGSKLILQVISDLKHHKIERFWCDARTTATSFYEKFGLTIDGEAFFKSGTAYYKMSVSLKHNKL</sequence>
<dbReference type="Gene3D" id="3.40.630.30">
    <property type="match status" value="1"/>
</dbReference>
<dbReference type="InterPro" id="IPR050680">
    <property type="entry name" value="YpeA/RimI_acetyltransf"/>
</dbReference>
<keyword evidence="2" id="KW-0012">Acyltransferase</keyword>